<evidence type="ECO:0000259" key="2">
    <source>
        <dbReference type="Pfam" id="PF03795"/>
    </source>
</evidence>
<dbReference type="Proteomes" id="UP000325438">
    <property type="component" value="Unassembled WGS sequence"/>
</dbReference>
<comment type="similarity">
    <text evidence="1">Belongs to the YciI family.</text>
</comment>
<dbReference type="Pfam" id="PF03795">
    <property type="entry name" value="YCII"/>
    <property type="match status" value="1"/>
</dbReference>
<dbReference type="InterPro" id="IPR011008">
    <property type="entry name" value="Dimeric_a/b-barrel"/>
</dbReference>
<dbReference type="PANTHER" id="PTHR37828">
    <property type="entry name" value="GSR2449 PROTEIN"/>
    <property type="match status" value="1"/>
</dbReference>
<evidence type="ECO:0000313" key="4">
    <source>
        <dbReference type="Proteomes" id="UP000325438"/>
    </source>
</evidence>
<name>A0A5N7JNN4_9PSED</name>
<dbReference type="InterPro" id="IPR005545">
    <property type="entry name" value="YCII"/>
</dbReference>
<proteinExistence type="inferred from homology"/>
<accession>A0A5N7JNN4</accession>
<gene>
    <name evidence="3" type="ORF">F0170_02700</name>
</gene>
<dbReference type="EMBL" id="VUBA01000019">
    <property type="protein sequence ID" value="MPQ82994.1"/>
    <property type="molecule type" value="Genomic_DNA"/>
</dbReference>
<feature type="domain" description="YCII-related" evidence="2">
    <location>
        <begin position="1"/>
        <end position="75"/>
    </location>
</feature>
<dbReference type="AlphaFoldDB" id="A0A5N7JNN4"/>
<dbReference type="PANTHER" id="PTHR37828:SF1">
    <property type="entry name" value="YCII-RELATED DOMAIN-CONTAINING PROTEIN"/>
    <property type="match status" value="1"/>
</dbReference>
<sequence>MLYAITLTYISPAEQIREHLEAHKGWLVKYIKSANILFAGPLTDESGGFILAHAVQLLDIQKIVAEDPFVAHRLVTLEIVESDPAIRSSDFAAHWARDAKPA</sequence>
<dbReference type="RefSeq" id="WP_152748622.1">
    <property type="nucleotide sequence ID" value="NZ_VUBA01000019.1"/>
</dbReference>
<evidence type="ECO:0000256" key="1">
    <source>
        <dbReference type="ARBA" id="ARBA00007689"/>
    </source>
</evidence>
<organism evidence="3 4">
    <name type="scientific">Pseudomonas kitaguniensis</name>
    <dbReference type="NCBI Taxonomy" id="2607908"/>
    <lineage>
        <taxon>Bacteria</taxon>
        <taxon>Pseudomonadati</taxon>
        <taxon>Pseudomonadota</taxon>
        <taxon>Gammaproteobacteria</taxon>
        <taxon>Pseudomonadales</taxon>
        <taxon>Pseudomonadaceae</taxon>
        <taxon>Pseudomonas</taxon>
    </lineage>
</organism>
<dbReference type="SUPFAM" id="SSF54909">
    <property type="entry name" value="Dimeric alpha+beta barrel"/>
    <property type="match status" value="1"/>
</dbReference>
<comment type="caution">
    <text evidence="3">The sequence shown here is derived from an EMBL/GenBank/DDBJ whole genome shotgun (WGS) entry which is preliminary data.</text>
</comment>
<protein>
    <recommendedName>
        <fullName evidence="2">YCII-related domain-containing protein</fullName>
    </recommendedName>
</protein>
<dbReference type="Gene3D" id="3.30.70.1060">
    <property type="entry name" value="Dimeric alpha+beta barrel"/>
    <property type="match status" value="1"/>
</dbReference>
<evidence type="ECO:0000313" key="3">
    <source>
        <dbReference type="EMBL" id="MPQ82994.1"/>
    </source>
</evidence>
<reference evidence="3 4" key="1">
    <citation type="submission" date="2019-09" db="EMBL/GenBank/DDBJ databases">
        <title>The draft genomes of Allium pathogen Pseudomonas sp.</title>
        <authorList>
            <person name="Fujikawa T."/>
            <person name="Sawada H."/>
        </authorList>
    </citation>
    <scope>NUCLEOTIDE SEQUENCE [LARGE SCALE GENOMIC DNA]</scope>
    <source>
        <strain evidence="3 4">MAFF 730085</strain>
    </source>
</reference>